<comment type="caution">
    <text evidence="3">The sequence shown here is derived from an EMBL/GenBank/DDBJ whole genome shotgun (WGS) entry which is preliminary data.</text>
</comment>
<name>A0AAW0NT17_9GOBI</name>
<proteinExistence type="predicted"/>
<keyword evidence="2" id="KW-0732">Signal</keyword>
<accession>A0AAW0NT17</accession>
<sequence>MAMTCVLHVWASTIFGMAWLRRLHELFHYACRSAHGPPGYVRGAWGAASDTQPNQSSGGQCRGTKRPSSDGAQPAPRDNHISVSPGWGPQPGRRAAAGPPACEDDAISVAASDTQFHDTDAVNEPLDGYSEASEFSSHSDCSHGGEEDSAAASLRVALARLSSGIPDCASRRSAAIKCEVPKPTMSCNDELLCKAYDAGARMGRMGNSLSHLLLGLASSLEAVGIDTPTQGLVDTSLQTFALMSRELGRLLSTLTQVRRQVWLAQSPLTETCRRTLRALPVVPGELFGAAAQEALQRTALASQTRQQLAGLHRRATSLPSPGPVPSSRQPIAGSFQVPQRPVTRASRFRNDRPRMQSSSTSRLLTVPSQLGLIASLPGHPRAGEVADEEFRPAVGYFSPEQLRHWVATTQMPGY</sequence>
<protein>
    <submittedName>
        <fullName evidence="3">Uncharacterized protein</fullName>
    </submittedName>
</protein>
<dbReference type="Proteomes" id="UP001460270">
    <property type="component" value="Unassembled WGS sequence"/>
</dbReference>
<evidence type="ECO:0000313" key="4">
    <source>
        <dbReference type="Proteomes" id="UP001460270"/>
    </source>
</evidence>
<dbReference type="EMBL" id="JBBPFD010000011">
    <property type="protein sequence ID" value="KAK7907527.1"/>
    <property type="molecule type" value="Genomic_DNA"/>
</dbReference>
<evidence type="ECO:0000256" key="1">
    <source>
        <dbReference type="SAM" id="MobiDB-lite"/>
    </source>
</evidence>
<feature type="region of interest" description="Disordered" evidence="1">
    <location>
        <begin position="308"/>
        <end position="362"/>
    </location>
</feature>
<evidence type="ECO:0000256" key="2">
    <source>
        <dbReference type="SAM" id="SignalP"/>
    </source>
</evidence>
<feature type="compositionally biased region" description="Low complexity" evidence="1">
    <location>
        <begin position="85"/>
        <end position="101"/>
    </location>
</feature>
<dbReference type="AlphaFoldDB" id="A0AAW0NT17"/>
<keyword evidence="4" id="KW-1185">Reference proteome</keyword>
<feature type="region of interest" description="Disordered" evidence="1">
    <location>
        <begin position="45"/>
        <end position="101"/>
    </location>
</feature>
<reference evidence="4" key="1">
    <citation type="submission" date="2024-04" db="EMBL/GenBank/DDBJ databases">
        <title>Salinicola lusitanus LLJ914,a marine bacterium isolated from the Okinawa Trough.</title>
        <authorList>
            <person name="Li J."/>
        </authorList>
    </citation>
    <scope>NUCLEOTIDE SEQUENCE [LARGE SCALE GENOMIC DNA]</scope>
</reference>
<feature type="region of interest" description="Disordered" evidence="1">
    <location>
        <begin position="119"/>
        <end position="146"/>
    </location>
</feature>
<organism evidence="3 4">
    <name type="scientific">Mugilogobius chulae</name>
    <name type="common">yellowstripe goby</name>
    <dbReference type="NCBI Taxonomy" id="88201"/>
    <lineage>
        <taxon>Eukaryota</taxon>
        <taxon>Metazoa</taxon>
        <taxon>Chordata</taxon>
        <taxon>Craniata</taxon>
        <taxon>Vertebrata</taxon>
        <taxon>Euteleostomi</taxon>
        <taxon>Actinopterygii</taxon>
        <taxon>Neopterygii</taxon>
        <taxon>Teleostei</taxon>
        <taxon>Neoteleostei</taxon>
        <taxon>Acanthomorphata</taxon>
        <taxon>Gobiaria</taxon>
        <taxon>Gobiiformes</taxon>
        <taxon>Gobioidei</taxon>
        <taxon>Gobiidae</taxon>
        <taxon>Gobionellinae</taxon>
        <taxon>Mugilogobius</taxon>
    </lineage>
</organism>
<feature type="compositionally biased region" description="Polar residues" evidence="1">
    <location>
        <begin position="49"/>
        <end position="59"/>
    </location>
</feature>
<feature type="chain" id="PRO_5043586900" evidence="2">
    <location>
        <begin position="21"/>
        <end position="414"/>
    </location>
</feature>
<feature type="signal peptide" evidence="2">
    <location>
        <begin position="1"/>
        <end position="20"/>
    </location>
</feature>
<gene>
    <name evidence="3" type="ORF">WMY93_016139</name>
</gene>
<evidence type="ECO:0000313" key="3">
    <source>
        <dbReference type="EMBL" id="KAK7907527.1"/>
    </source>
</evidence>